<keyword evidence="7" id="KW-0560">Oxidoreductase</keyword>
<dbReference type="PROSITE" id="PS00490">
    <property type="entry name" value="MOLYBDOPTERIN_PROK_2"/>
    <property type="match status" value="1"/>
</dbReference>
<dbReference type="InterPro" id="IPR050123">
    <property type="entry name" value="Prok_molybdopt-oxidoreductase"/>
</dbReference>
<dbReference type="Gene3D" id="3.40.50.740">
    <property type="match status" value="1"/>
</dbReference>
<evidence type="ECO:0000256" key="2">
    <source>
        <dbReference type="ARBA" id="ARBA00001966"/>
    </source>
</evidence>
<evidence type="ECO:0000313" key="14">
    <source>
        <dbReference type="Proteomes" id="UP001348641"/>
    </source>
</evidence>
<feature type="region of interest" description="Disordered" evidence="11">
    <location>
        <begin position="773"/>
        <end position="819"/>
    </location>
</feature>
<dbReference type="Gene3D" id="2.40.40.20">
    <property type="match status" value="1"/>
</dbReference>
<organism evidence="13 14">
    <name type="scientific">Nocardiopsis tropica</name>
    <dbReference type="NCBI Taxonomy" id="109330"/>
    <lineage>
        <taxon>Bacteria</taxon>
        <taxon>Bacillati</taxon>
        <taxon>Actinomycetota</taxon>
        <taxon>Actinomycetes</taxon>
        <taxon>Streptosporangiales</taxon>
        <taxon>Nocardiopsidaceae</taxon>
        <taxon>Nocardiopsis</taxon>
    </lineage>
</organism>
<dbReference type="InterPro" id="IPR006655">
    <property type="entry name" value="Mopterin_OxRdtase_prok_CS"/>
</dbReference>
<dbReference type="EMBL" id="JAUUCC010000089">
    <property type="protein sequence ID" value="MEE2053943.1"/>
    <property type="molecule type" value="Genomic_DNA"/>
</dbReference>
<dbReference type="InterPro" id="IPR041957">
    <property type="entry name" value="CT_Nitrate-R-NapA-like"/>
</dbReference>
<dbReference type="InterPro" id="IPR006656">
    <property type="entry name" value="Mopterin_OxRdtase"/>
</dbReference>
<evidence type="ECO:0000256" key="11">
    <source>
        <dbReference type="SAM" id="MobiDB-lite"/>
    </source>
</evidence>
<evidence type="ECO:0000256" key="8">
    <source>
        <dbReference type="ARBA" id="ARBA00023004"/>
    </source>
</evidence>
<evidence type="ECO:0000256" key="3">
    <source>
        <dbReference type="ARBA" id="ARBA00008747"/>
    </source>
</evidence>
<evidence type="ECO:0000256" key="9">
    <source>
        <dbReference type="ARBA" id="ARBA00023014"/>
    </source>
</evidence>
<dbReference type="PROSITE" id="PS51669">
    <property type="entry name" value="4FE4S_MOW_BIS_MGD"/>
    <property type="match status" value="1"/>
</dbReference>
<dbReference type="PANTHER" id="PTHR43105:SF10">
    <property type="entry name" value="NADH-QUINONE OXIDOREDUCTASE SUBUNIT G"/>
    <property type="match status" value="1"/>
</dbReference>
<evidence type="ECO:0000313" key="13">
    <source>
        <dbReference type="EMBL" id="MEE2053943.1"/>
    </source>
</evidence>
<dbReference type="InterPro" id="IPR009010">
    <property type="entry name" value="Asp_de-COase-like_dom_sf"/>
</dbReference>
<dbReference type="Proteomes" id="UP001348641">
    <property type="component" value="Unassembled WGS sequence"/>
</dbReference>
<keyword evidence="10" id="KW-0534">Nitrate assimilation</keyword>
<keyword evidence="8" id="KW-0408">Iron</keyword>
<sequence>MPSRDRIAEPWGSRTPYGPGQEWPVRVDGHLAEGVTPDQVERWVQSATVLHSNGDALDIAVRGDRVVGVRGRAADRVNRGRLGPKDLFGWQAGNAEDRLTRPLVRRDGELVGTDWDTAMGAVVRRSRELLDEQGAGALAFYTSGQLFLEEYYTLAAVAHGAIGTNHVDGNTRLCTATAAESLKESFGSDGQPGSYADVDHADVIALYGHNMAETQTVLWSRVLDRLAGPRPPALLCVDPRTTPVAREADLHIAPRPGTNLALMNGILHELVRLDRVDHGYVDAHTVGYEELVERVAEYPPEYVADVCGVPAGDVREAARMLGDAERLLSTVLQGFYQSHQATAASVQVNNVHLIRGMLGRPGAGVLQMNGQPTAENTRECGADGDLTGFRNWSNDAHVADLAAVWNLDPARIPHYAPPTHAMQIMRYAEKGSVRFLWVSATNPAVSLPELRRIRSLLAGQDLFLVVQDIFMTETAELADVVLPAATWGEKTGTLTNSDRTVHLSEKAVDPPGEARPDLDVFLDYARRMDFRDRDGEPFPQWHDPESAFEAWKRASAGRPCDYTGITYAKLRGGSGVQWPCNADNPDGTERLYADGRFWAAPDQCESYGRDLVTGAPADATGYAAMNPSGRAVIRAAEYLEPHEAPDGEYPFALVTGRTLYQFHTRTKTGRVPQLRRAAPEVWVEVAPSDAEDAGVREGDLVEVVSPRGAVRARARIAGIRPGVLFVPFHYGYWDSEDRGGGEGVPKDRAANEMTVTDWDPVSKQPLFKTSAAGLRLLEPGGGAPAPAPTTTASRPVGEGVPETRGGPGAMAEERVEGGS</sequence>
<dbReference type="RefSeq" id="WP_330160851.1">
    <property type="nucleotide sequence ID" value="NZ_BAAAJA010000014.1"/>
</dbReference>
<keyword evidence="9" id="KW-0411">Iron-sulfur</keyword>
<comment type="similarity">
    <text evidence="3">Belongs to the prokaryotic molybdopterin-containing oxidoreductase family. NasA/NapA/NarB subfamily.</text>
</comment>
<keyword evidence="4" id="KW-0004">4Fe-4S</keyword>
<dbReference type="Gene3D" id="3.40.228.10">
    <property type="entry name" value="Dimethylsulfoxide Reductase, domain 2"/>
    <property type="match status" value="1"/>
</dbReference>
<dbReference type="Pfam" id="PF01568">
    <property type="entry name" value="Molydop_binding"/>
    <property type="match status" value="1"/>
</dbReference>
<keyword evidence="6" id="KW-0479">Metal-binding</keyword>
<dbReference type="SUPFAM" id="SSF53706">
    <property type="entry name" value="Formate dehydrogenase/DMSO reductase, domains 1-3"/>
    <property type="match status" value="1"/>
</dbReference>
<name>A0ABU7KXD7_9ACTN</name>
<dbReference type="CDD" id="cd02791">
    <property type="entry name" value="MopB_CT_Nitrate-R-NapA-like"/>
    <property type="match status" value="1"/>
</dbReference>
<dbReference type="PANTHER" id="PTHR43105">
    <property type="entry name" value="RESPIRATORY NITRATE REDUCTASE"/>
    <property type="match status" value="1"/>
</dbReference>
<comment type="cofactor">
    <cofactor evidence="2">
        <name>[4Fe-4S] cluster</name>
        <dbReference type="ChEBI" id="CHEBI:49883"/>
    </cofactor>
</comment>
<proteinExistence type="inferred from homology"/>
<accession>A0ABU7KXD7</accession>
<evidence type="ECO:0000259" key="12">
    <source>
        <dbReference type="PROSITE" id="PS51669"/>
    </source>
</evidence>
<dbReference type="Pfam" id="PF00384">
    <property type="entry name" value="Molybdopterin"/>
    <property type="match status" value="1"/>
</dbReference>
<dbReference type="CDD" id="cd02754">
    <property type="entry name" value="MopB_Nitrate-R-NapA-like"/>
    <property type="match status" value="1"/>
</dbReference>
<keyword evidence="5" id="KW-0500">Molybdenum</keyword>
<dbReference type="InterPro" id="IPR006657">
    <property type="entry name" value="MoPterin_dinucl-bd_dom"/>
</dbReference>
<protein>
    <submittedName>
        <fullName evidence="13">Nitrate reductase</fullName>
    </submittedName>
</protein>
<evidence type="ECO:0000256" key="1">
    <source>
        <dbReference type="ARBA" id="ARBA00001942"/>
    </source>
</evidence>
<evidence type="ECO:0000256" key="4">
    <source>
        <dbReference type="ARBA" id="ARBA00022485"/>
    </source>
</evidence>
<evidence type="ECO:0000256" key="6">
    <source>
        <dbReference type="ARBA" id="ARBA00022723"/>
    </source>
</evidence>
<comment type="cofactor">
    <cofactor evidence="1">
        <name>Mo-bis(molybdopterin guanine dinucleotide)</name>
        <dbReference type="ChEBI" id="CHEBI:60539"/>
    </cofactor>
</comment>
<dbReference type="InterPro" id="IPR006963">
    <property type="entry name" value="Mopterin_OxRdtase_4Fe-4S_dom"/>
</dbReference>
<evidence type="ECO:0000256" key="5">
    <source>
        <dbReference type="ARBA" id="ARBA00022505"/>
    </source>
</evidence>
<dbReference type="SUPFAM" id="SSF50692">
    <property type="entry name" value="ADC-like"/>
    <property type="match status" value="1"/>
</dbReference>
<gene>
    <name evidence="13" type="ORF">Q8A49_25915</name>
</gene>
<evidence type="ECO:0000256" key="10">
    <source>
        <dbReference type="ARBA" id="ARBA00023063"/>
    </source>
</evidence>
<comment type="caution">
    <text evidence="13">The sequence shown here is derived from an EMBL/GenBank/DDBJ whole genome shotgun (WGS) entry which is preliminary data.</text>
</comment>
<feature type="domain" description="4Fe-4S Mo/W bis-MGD-type" evidence="12">
    <location>
        <begin position="41"/>
        <end position="97"/>
    </location>
</feature>
<feature type="region of interest" description="Disordered" evidence="11">
    <location>
        <begin position="1"/>
        <end position="22"/>
    </location>
</feature>
<reference evidence="13 14" key="1">
    <citation type="submission" date="2023-07" db="EMBL/GenBank/DDBJ databases">
        <authorList>
            <person name="Girao M."/>
            <person name="Carvalho M.F."/>
        </authorList>
    </citation>
    <scope>NUCLEOTIDE SEQUENCE [LARGE SCALE GENOMIC DNA]</scope>
    <source>
        <strain evidence="13 14">66/93</strain>
    </source>
</reference>
<evidence type="ECO:0000256" key="7">
    <source>
        <dbReference type="ARBA" id="ARBA00023002"/>
    </source>
</evidence>